<feature type="compositionally biased region" description="Polar residues" evidence="2">
    <location>
        <begin position="482"/>
        <end position="491"/>
    </location>
</feature>
<dbReference type="Pfam" id="PF01590">
    <property type="entry name" value="GAF"/>
    <property type="match status" value="1"/>
</dbReference>
<evidence type="ECO:0000313" key="5">
    <source>
        <dbReference type="Proteomes" id="UP000198341"/>
    </source>
</evidence>
<name>K8E9M7_9CHLO</name>
<keyword evidence="5" id="KW-1185">Reference proteome</keyword>
<proteinExistence type="predicted"/>
<feature type="compositionally biased region" description="Basic and acidic residues" evidence="2">
    <location>
        <begin position="458"/>
        <end position="474"/>
    </location>
</feature>
<evidence type="ECO:0000259" key="3">
    <source>
        <dbReference type="Pfam" id="PF01590"/>
    </source>
</evidence>
<dbReference type="KEGG" id="bpg:Bathy01g06800"/>
<gene>
    <name evidence="4" type="ORF">Bathy01g06800</name>
</gene>
<evidence type="ECO:0000256" key="2">
    <source>
        <dbReference type="SAM" id="MobiDB-lite"/>
    </source>
</evidence>
<dbReference type="Gene3D" id="3.30.450.40">
    <property type="match status" value="1"/>
</dbReference>
<dbReference type="STRING" id="41875.K8E9M7"/>
<dbReference type="PANTHER" id="PTHR43102:SF2">
    <property type="entry name" value="GAF DOMAIN-CONTAINING PROTEIN"/>
    <property type="match status" value="1"/>
</dbReference>
<dbReference type="PANTHER" id="PTHR43102">
    <property type="entry name" value="SLR1143 PROTEIN"/>
    <property type="match status" value="1"/>
</dbReference>
<dbReference type="eggNOG" id="ENOG502S4AT">
    <property type="taxonomic scope" value="Eukaryota"/>
</dbReference>
<feature type="region of interest" description="Disordered" evidence="2">
    <location>
        <begin position="1"/>
        <end position="26"/>
    </location>
</feature>
<dbReference type="SUPFAM" id="SSF55781">
    <property type="entry name" value="GAF domain-like"/>
    <property type="match status" value="1"/>
</dbReference>
<dbReference type="EMBL" id="FO082278">
    <property type="protein sequence ID" value="CCO14432.1"/>
    <property type="molecule type" value="Genomic_DNA"/>
</dbReference>
<organism evidence="4 5">
    <name type="scientific">Bathycoccus prasinos</name>
    <dbReference type="NCBI Taxonomy" id="41875"/>
    <lineage>
        <taxon>Eukaryota</taxon>
        <taxon>Viridiplantae</taxon>
        <taxon>Chlorophyta</taxon>
        <taxon>Mamiellophyceae</taxon>
        <taxon>Mamiellales</taxon>
        <taxon>Bathycoccaceae</taxon>
        <taxon>Bathycoccus</taxon>
    </lineage>
</organism>
<evidence type="ECO:0000256" key="1">
    <source>
        <dbReference type="ARBA" id="ARBA00023170"/>
    </source>
</evidence>
<dbReference type="Proteomes" id="UP000198341">
    <property type="component" value="Chromosome 1"/>
</dbReference>
<feature type="region of interest" description="Disordered" evidence="2">
    <location>
        <begin position="447"/>
        <end position="546"/>
    </location>
</feature>
<dbReference type="GeneID" id="19018415"/>
<dbReference type="AlphaFoldDB" id="K8E9M7"/>
<feature type="region of interest" description="Disordered" evidence="2">
    <location>
        <begin position="315"/>
        <end position="339"/>
    </location>
</feature>
<dbReference type="InterPro" id="IPR003018">
    <property type="entry name" value="GAF"/>
</dbReference>
<reference evidence="4 5" key="1">
    <citation type="submission" date="2011-10" db="EMBL/GenBank/DDBJ databases">
        <authorList>
            <person name="Genoscope - CEA"/>
        </authorList>
    </citation>
    <scope>NUCLEOTIDE SEQUENCE [LARGE SCALE GENOMIC DNA]</scope>
    <source>
        <strain evidence="4 5">RCC 1105</strain>
    </source>
</reference>
<sequence>MDDAHWKATESNAMGEGNENNNVADCLSLPSNAARENEQQQQQEQCGGGDVGGSNTLCGGATSKNENNKAFYNESTGSKQAKMRKVAHEAALANVMTDLDIIDNGYRNSPYVIVDGDGVLFSGAPKPRNEKERLLAVRASGILDIENKDADEHFDLLTSICATALRVPMCLVTIVGKNKQTFRANIGLDATETKRENSFCGWTLLPKEPKVLVVEDAMQDFRFQTNELVLGPPHLRFYAGAPIIVRGVRFGSFCVLDTKPRHDMSGEDLNLLTRLADACAKTIEKTAMQMYFMDAIDDSDRGFMLISLGSVDKKEEDDDCRDKEKKEEEEERIPDEYGNYIYNREDQENMDEDEEERDATMSIVYANTATKRLLGFSKEKNFTGESLYTLFSEASASGQIKPNPGERSVDEFFEEILNDENEEKNEKTGKMTKRNFAREFSISKEFSVTTPTTSATAKRGDEGKDATKEKEKKNNNKNNKNMVENMTQTSSRHIRVELSRKASTFQRIRKSGAKNSTLSPPPTPGSQDIILDNDNEGSEEDDELNASQHLPKNLSAFHVIVVNITDITCEVNERLQSLKSVQEK</sequence>
<dbReference type="OrthoDB" id="539901at2759"/>
<feature type="domain" description="GAF" evidence="3">
    <location>
        <begin position="151"/>
        <end position="283"/>
    </location>
</feature>
<keyword evidence="1" id="KW-0675">Receptor</keyword>
<dbReference type="InterPro" id="IPR029016">
    <property type="entry name" value="GAF-like_dom_sf"/>
</dbReference>
<feature type="compositionally biased region" description="Acidic residues" evidence="2">
    <location>
        <begin position="531"/>
        <end position="544"/>
    </location>
</feature>
<evidence type="ECO:0000313" key="4">
    <source>
        <dbReference type="EMBL" id="CCO14432.1"/>
    </source>
</evidence>
<feature type="compositionally biased region" description="Polar residues" evidence="2">
    <location>
        <begin position="447"/>
        <end position="456"/>
    </location>
</feature>
<protein>
    <submittedName>
        <fullName evidence="4">Diguanylate cyclase</fullName>
    </submittedName>
</protein>
<accession>K8E9M7</accession>
<dbReference type="RefSeq" id="XP_007515553.1">
    <property type="nucleotide sequence ID" value="XM_007515491.1"/>
</dbReference>